<dbReference type="GO" id="GO:0008168">
    <property type="term" value="F:methyltransferase activity"/>
    <property type="evidence" value="ECO:0007669"/>
    <property type="project" value="UniProtKB-KW"/>
</dbReference>
<name>A0A2H9QSK0_HUBC1</name>
<comment type="caution">
    <text evidence="5">The sequence shown here is derived from an EMBL/GenBank/DDBJ whole genome shotgun (WGS) entry which is preliminary data.</text>
</comment>
<dbReference type="PANTHER" id="PTHR46098">
    <property type="entry name" value="TRNA (CYTOSINE(38)-C(5))-METHYLTRANSFERASE"/>
    <property type="match status" value="1"/>
</dbReference>
<keyword evidence="1 5" id="KW-0489">Methyltransferase</keyword>
<dbReference type="SUPFAM" id="SSF53335">
    <property type="entry name" value="S-adenosyl-L-methionine-dependent methyltransferases"/>
    <property type="match status" value="1"/>
</dbReference>
<evidence type="ECO:0000313" key="6">
    <source>
        <dbReference type="Proteomes" id="UP000228888"/>
    </source>
</evidence>
<dbReference type="NCBIfam" id="TIGR00675">
    <property type="entry name" value="dcm"/>
    <property type="match status" value="1"/>
</dbReference>
<dbReference type="Pfam" id="PF00145">
    <property type="entry name" value="DNA_methylase"/>
    <property type="match status" value="1"/>
</dbReference>
<keyword evidence="3" id="KW-0949">S-adenosyl-L-methionine</keyword>
<dbReference type="Gene3D" id="3.90.120.10">
    <property type="entry name" value="DNA Methylase, subunit A, domain 2"/>
    <property type="match status" value="1"/>
</dbReference>
<dbReference type="InterPro" id="IPR029063">
    <property type="entry name" value="SAM-dependent_MTases_sf"/>
</dbReference>
<keyword evidence="2 5" id="KW-0808">Transferase</keyword>
<proteinExistence type="inferred from homology"/>
<reference evidence="6" key="1">
    <citation type="submission" date="2017-09" db="EMBL/GenBank/DDBJ databases">
        <title>Depth-based differentiation of microbial function through sediment-hosted aquifers and enrichment of novel symbionts in the deep terrestrial subsurface.</title>
        <authorList>
            <person name="Probst A.J."/>
            <person name="Ladd B."/>
            <person name="Jarett J.K."/>
            <person name="Geller-Mcgrath D.E."/>
            <person name="Sieber C.M.K."/>
            <person name="Emerson J.B."/>
            <person name="Anantharaman K."/>
            <person name="Thomas B.C."/>
            <person name="Malmstrom R."/>
            <person name="Stieglmeier M."/>
            <person name="Klingl A."/>
            <person name="Woyke T."/>
            <person name="Ryan C.M."/>
            <person name="Banfield J.F."/>
        </authorList>
    </citation>
    <scope>NUCLEOTIDE SEQUENCE [LARGE SCALE GENOMIC DNA]</scope>
</reference>
<dbReference type="InterPro" id="IPR050750">
    <property type="entry name" value="C5-MTase"/>
</dbReference>
<dbReference type="GO" id="GO:0032259">
    <property type="term" value="P:methylation"/>
    <property type="evidence" value="ECO:0007669"/>
    <property type="project" value="UniProtKB-KW"/>
</dbReference>
<dbReference type="CDD" id="cd00315">
    <property type="entry name" value="Cyt_C5_DNA_methylase"/>
    <property type="match status" value="1"/>
</dbReference>
<dbReference type="PROSITE" id="PS51679">
    <property type="entry name" value="SAM_MT_C5"/>
    <property type="match status" value="1"/>
</dbReference>
<gene>
    <name evidence="5" type="ORF">CO124_00760</name>
</gene>
<evidence type="ECO:0000256" key="3">
    <source>
        <dbReference type="ARBA" id="ARBA00022691"/>
    </source>
</evidence>
<dbReference type="EMBL" id="PFUW01000015">
    <property type="protein sequence ID" value="PJB04184.1"/>
    <property type="molecule type" value="Genomic_DNA"/>
</dbReference>
<accession>A0A2H9QSK0</accession>
<dbReference type="AlphaFoldDB" id="A0A2H9QSK0"/>
<dbReference type="PANTHER" id="PTHR46098:SF1">
    <property type="entry name" value="TRNA (CYTOSINE(38)-C(5))-METHYLTRANSFERASE"/>
    <property type="match status" value="1"/>
</dbReference>
<evidence type="ECO:0000256" key="4">
    <source>
        <dbReference type="RuleBase" id="RU000416"/>
    </source>
</evidence>
<evidence type="ECO:0000313" key="5">
    <source>
        <dbReference type="EMBL" id="PJB04184.1"/>
    </source>
</evidence>
<dbReference type="Gene3D" id="3.40.50.150">
    <property type="entry name" value="Vaccinia Virus protein VP39"/>
    <property type="match status" value="1"/>
</dbReference>
<evidence type="ECO:0000256" key="2">
    <source>
        <dbReference type="ARBA" id="ARBA00022679"/>
    </source>
</evidence>
<protein>
    <submittedName>
        <fullName evidence="5">DNA (Cytosine-5-)-methyltransferase</fullName>
    </submittedName>
</protein>
<dbReference type="Proteomes" id="UP000228888">
    <property type="component" value="Unassembled WGS sequence"/>
</dbReference>
<sequence length="330" mass="37930">MTAVQKNNLKFVDFCAGIGAGRLGLQNLGLSCVGFSEIDRYAERTYREFFGQEEKNHGDLMKINPADLPDFDLMIAGFPCQSFSVIGQRKGMNDHRGQIIYGLIKIMNAKNLPYFILENVKGLVNHDGGKTLKIILEELDKAGYKVYHRVLNSLDYGVPQMRERIYFVGIRKDLVNGNSFEWPKPVFPPDVQEYLIDDSEMEFNEKKRAYETFLKYLDNKYNKGLFKIEKLLKEDYLVLDTRQSDLRLYRNKVPTLRTGRHGVLYVRNGKFRRLSGFESLLLQGFPKNLSEKTKGKIADVYLLSQAGNAMTVSTIEAIGKSLLNYMNHYE</sequence>
<dbReference type="PRINTS" id="PR00105">
    <property type="entry name" value="C5METTRFRASE"/>
</dbReference>
<evidence type="ECO:0000256" key="1">
    <source>
        <dbReference type="ARBA" id="ARBA00022603"/>
    </source>
</evidence>
<organism evidence="5 6">
    <name type="scientific">Huberarchaeum crystalense</name>
    <dbReference type="NCBI Taxonomy" id="2014257"/>
    <lineage>
        <taxon>Archaea</taxon>
        <taxon>Candidatus Huberarchaeota</taxon>
        <taxon>Candidatus Huberarchaeia</taxon>
        <taxon>Candidatus Huberarchaeales</taxon>
        <taxon>Candidatus Huberarchaeaceae</taxon>
        <taxon>Candidatus Huberarchaeum</taxon>
    </lineage>
</organism>
<comment type="similarity">
    <text evidence="4">Belongs to the class I-like SAM-binding methyltransferase superfamily. C5-methyltransferase family.</text>
</comment>
<dbReference type="InterPro" id="IPR001525">
    <property type="entry name" value="C5_MeTfrase"/>
</dbReference>